<dbReference type="Pfam" id="PF12776">
    <property type="entry name" value="Myb_DNA-bind_3"/>
    <property type="match status" value="1"/>
</dbReference>
<proteinExistence type="predicted"/>
<dbReference type="PANTHER" id="PTHR31704">
    <property type="entry name" value="MYB/SANT-LIKE DNA-BINDING DOMAIN PROTEIN-RELATED"/>
    <property type="match status" value="1"/>
</dbReference>
<dbReference type="AlphaFoldDB" id="A0AA38SDQ3"/>
<feature type="domain" description="Myb/SANT-like" evidence="2">
    <location>
        <begin position="272"/>
        <end position="362"/>
    </location>
</feature>
<accession>A0AA38SDQ3</accession>
<dbReference type="InterPro" id="IPR024752">
    <property type="entry name" value="Myb/SANT-like_dom"/>
</dbReference>
<dbReference type="Pfam" id="PF13966">
    <property type="entry name" value="zf-RVT"/>
    <property type="match status" value="1"/>
</dbReference>
<dbReference type="Proteomes" id="UP001172457">
    <property type="component" value="Chromosome 7"/>
</dbReference>
<feature type="region of interest" description="Disordered" evidence="1">
    <location>
        <begin position="471"/>
        <end position="507"/>
    </location>
</feature>
<dbReference type="PANTHER" id="PTHR31704:SF55">
    <property type="entry name" value="MYB_SANT-LIKE DNA-BINDING DOMAIN PROTEIN"/>
    <property type="match status" value="1"/>
</dbReference>
<gene>
    <name evidence="4" type="ORF">OSB04_027361</name>
</gene>
<evidence type="ECO:0000313" key="5">
    <source>
        <dbReference type="Proteomes" id="UP001172457"/>
    </source>
</evidence>
<organism evidence="4 5">
    <name type="scientific">Centaurea solstitialis</name>
    <name type="common">yellow star-thistle</name>
    <dbReference type="NCBI Taxonomy" id="347529"/>
    <lineage>
        <taxon>Eukaryota</taxon>
        <taxon>Viridiplantae</taxon>
        <taxon>Streptophyta</taxon>
        <taxon>Embryophyta</taxon>
        <taxon>Tracheophyta</taxon>
        <taxon>Spermatophyta</taxon>
        <taxon>Magnoliopsida</taxon>
        <taxon>eudicotyledons</taxon>
        <taxon>Gunneridae</taxon>
        <taxon>Pentapetalae</taxon>
        <taxon>asterids</taxon>
        <taxon>campanulids</taxon>
        <taxon>Asterales</taxon>
        <taxon>Asteraceae</taxon>
        <taxon>Carduoideae</taxon>
        <taxon>Cardueae</taxon>
        <taxon>Centaureinae</taxon>
        <taxon>Centaurea</taxon>
    </lineage>
</organism>
<evidence type="ECO:0000256" key="1">
    <source>
        <dbReference type="SAM" id="MobiDB-lite"/>
    </source>
</evidence>
<protein>
    <recommendedName>
        <fullName evidence="6">Myb/SANT-like domain-containing protein</fullName>
    </recommendedName>
</protein>
<dbReference type="EMBL" id="JARYMX010000007">
    <property type="protein sequence ID" value="KAJ9540855.1"/>
    <property type="molecule type" value="Genomic_DNA"/>
</dbReference>
<keyword evidence="5" id="KW-1185">Reference proteome</keyword>
<evidence type="ECO:0000259" key="2">
    <source>
        <dbReference type="Pfam" id="PF12776"/>
    </source>
</evidence>
<name>A0AA38SDQ3_9ASTR</name>
<reference evidence="4" key="1">
    <citation type="submission" date="2023-03" db="EMBL/GenBank/DDBJ databases">
        <title>Chromosome-scale reference genome and RAD-based genetic map of yellow starthistle (Centaurea solstitialis) reveal putative structural variation and QTLs associated with invader traits.</title>
        <authorList>
            <person name="Reatini B."/>
            <person name="Cang F.A."/>
            <person name="Jiang Q."/>
            <person name="Mckibben M.T.W."/>
            <person name="Barker M.S."/>
            <person name="Rieseberg L.H."/>
            <person name="Dlugosch K.M."/>
        </authorList>
    </citation>
    <scope>NUCLEOTIDE SEQUENCE</scope>
    <source>
        <strain evidence="4">CAN-66</strain>
        <tissue evidence="4">Leaf</tissue>
    </source>
</reference>
<evidence type="ECO:0000259" key="3">
    <source>
        <dbReference type="Pfam" id="PF13966"/>
    </source>
</evidence>
<evidence type="ECO:0000313" key="4">
    <source>
        <dbReference type="EMBL" id="KAJ9540855.1"/>
    </source>
</evidence>
<comment type="caution">
    <text evidence="4">The sequence shown here is derived from an EMBL/GenBank/DDBJ whole genome shotgun (WGS) entry which is preliminary data.</text>
</comment>
<feature type="domain" description="Reverse transcriptase zinc-binding" evidence="3">
    <location>
        <begin position="187"/>
        <end position="239"/>
    </location>
</feature>
<evidence type="ECO:0008006" key="6">
    <source>
        <dbReference type="Google" id="ProtNLM"/>
    </source>
</evidence>
<feature type="compositionally biased region" description="Polar residues" evidence="1">
    <location>
        <begin position="471"/>
        <end position="494"/>
    </location>
</feature>
<sequence length="602" mass="69625">MISRTKKMNLFSNEALLAKWVWRFLSNSDAIWKDVIIEFYGADGGLYSNRPLLGRSIWASIVNGCKEVDVAGQNLIYSFTKKIAKDSSSLFWKDLAIGQSSKLKDLYPRLYVMEKDKNALFKERWLFIGTTLDDLKALERQLSLMPFKTSRWDTWLYNWEKKGIFSVNLMSKILQRGLDSDKGSNDHCFWMIPKRGHPFKVQLVKKGIPIQSLDCIFCSKSVESMDHCFFTCPVSSVLWRKIWAWLLLPSSNPQQKSDKNMSVKNDDGVPISWTDENTILFCDVCINFITKNGRAQSFRWRDIQEQFMEKLGTKCQQKSMKNKYDAMKKDWRLWKYLKRGETGLGWNSTTGKLECSNEWWENKLKEKPEAKKFRFKGLSPLLEERWDHLFGDAVATGESCVAPSLTPEFVDQSVSQVEEIENREGGIQDKDGTSDAYNGCSQYSKRLEGLDYQEASFWEGFIEDVRGTIAPNSNLPNTIAPKSNPLKTSDQNPTKGVKRKRRESGGSAFLRQHLKKADERHSEIMDLFKQGTNSKKDELEMDDNQRNQLLLLLDLANLEEDVALSTYYYTRIHKEPCMTSTQTGHAWMEEILNGHPTFWRNN</sequence>
<dbReference type="InterPro" id="IPR026960">
    <property type="entry name" value="RVT-Znf"/>
</dbReference>